<evidence type="ECO:0000256" key="2">
    <source>
        <dbReference type="ARBA" id="ARBA00008314"/>
    </source>
</evidence>
<dbReference type="SMART" id="SM00139">
    <property type="entry name" value="MyTH4"/>
    <property type="match status" value="1"/>
</dbReference>
<dbReference type="GO" id="GO:0003779">
    <property type="term" value="F:actin binding"/>
    <property type="evidence" value="ECO:0007669"/>
    <property type="project" value="UniProtKB-KW"/>
</dbReference>
<protein>
    <recommendedName>
        <fullName evidence="13">Pleckstrin homology, MyTH4 and FERM domain containing H3</fullName>
    </recommendedName>
</protein>
<evidence type="ECO:0000256" key="1">
    <source>
        <dbReference type="ARBA" id="ARBA00004496"/>
    </source>
</evidence>
<dbReference type="PANTHER" id="PTHR46049:SF5">
    <property type="entry name" value="PLECKSTRIN HOMOLOGY DOMAIN-CONTAINING FAMILY H MEMBER 3"/>
    <property type="match status" value="1"/>
</dbReference>
<dbReference type="Gene3D" id="1.20.80.10">
    <property type="match status" value="1"/>
</dbReference>
<comment type="subcellular location">
    <subcellularLocation>
        <location evidence="1">Cytoplasm</location>
    </subcellularLocation>
</comment>
<dbReference type="SUPFAM" id="SSF54236">
    <property type="entry name" value="Ubiquitin-like"/>
    <property type="match status" value="1"/>
</dbReference>
<dbReference type="InterPro" id="IPR051724">
    <property type="entry name" value="Actin_motor_Myosin"/>
</dbReference>
<dbReference type="InterPro" id="IPR000857">
    <property type="entry name" value="MyTH4_dom"/>
</dbReference>
<evidence type="ECO:0000256" key="7">
    <source>
        <dbReference type="SAM" id="MobiDB-lite"/>
    </source>
</evidence>
<dbReference type="SUPFAM" id="SSF47031">
    <property type="entry name" value="Second domain of FERM"/>
    <property type="match status" value="1"/>
</dbReference>
<feature type="compositionally biased region" description="Polar residues" evidence="7">
    <location>
        <begin position="1"/>
        <end position="17"/>
    </location>
</feature>
<comment type="caution">
    <text evidence="11">The sequence shown here is derived from an EMBL/GenBank/DDBJ whole genome shotgun (WGS) entry which is preliminary data.</text>
</comment>
<dbReference type="GO" id="GO:0005524">
    <property type="term" value="F:ATP binding"/>
    <property type="evidence" value="ECO:0007669"/>
    <property type="project" value="UniProtKB-KW"/>
</dbReference>
<keyword evidence="5" id="KW-0067">ATP-binding</keyword>
<reference evidence="11" key="1">
    <citation type="submission" date="2023-03" db="EMBL/GenBank/DDBJ databases">
        <title>Electrophorus voltai genome.</title>
        <authorList>
            <person name="Bian C."/>
        </authorList>
    </citation>
    <scope>NUCLEOTIDE SEQUENCE</scope>
    <source>
        <strain evidence="11">CB-2022</strain>
        <tissue evidence="11">Muscle</tissue>
    </source>
</reference>
<evidence type="ECO:0000256" key="5">
    <source>
        <dbReference type="ARBA" id="ARBA00022840"/>
    </source>
</evidence>
<keyword evidence="6" id="KW-0505">Motor protein</keyword>
<feature type="domain" description="Ras-associating" evidence="9">
    <location>
        <begin position="677"/>
        <end position="722"/>
    </location>
</feature>
<dbReference type="GO" id="GO:0007165">
    <property type="term" value="P:signal transduction"/>
    <property type="evidence" value="ECO:0007669"/>
    <property type="project" value="InterPro"/>
</dbReference>
<evidence type="ECO:0000259" key="10">
    <source>
        <dbReference type="PROSITE" id="PS51016"/>
    </source>
</evidence>
<dbReference type="PROSITE" id="PS51016">
    <property type="entry name" value="MYTH4"/>
    <property type="match status" value="1"/>
</dbReference>
<evidence type="ECO:0000259" key="8">
    <source>
        <dbReference type="PROSITE" id="PS50057"/>
    </source>
</evidence>
<evidence type="ECO:0000313" key="11">
    <source>
        <dbReference type="EMBL" id="KAK1798293.1"/>
    </source>
</evidence>
<dbReference type="EMBL" id="JAROKS010000012">
    <property type="protein sequence ID" value="KAK1798293.1"/>
    <property type="molecule type" value="Genomic_DNA"/>
</dbReference>
<dbReference type="InterPro" id="IPR001849">
    <property type="entry name" value="PH_domain"/>
</dbReference>
<dbReference type="Pfam" id="PF21989">
    <property type="entry name" value="RA_2"/>
    <property type="match status" value="1"/>
</dbReference>
<dbReference type="SMART" id="SM00233">
    <property type="entry name" value="PH"/>
    <property type="match status" value="1"/>
</dbReference>
<comment type="similarity">
    <text evidence="2">Belongs to the TRAFAC class myosin-kinesin ATPase superfamily. Myosin family.</text>
</comment>
<dbReference type="Pfam" id="PF00373">
    <property type="entry name" value="FERM_M"/>
    <property type="match status" value="1"/>
</dbReference>
<dbReference type="GO" id="GO:0005856">
    <property type="term" value="C:cytoskeleton"/>
    <property type="evidence" value="ECO:0007669"/>
    <property type="project" value="InterPro"/>
</dbReference>
<dbReference type="Gene3D" id="3.10.20.90">
    <property type="entry name" value="Phosphatidylinositol 3-kinase Catalytic Subunit, Chain A, domain 1"/>
    <property type="match status" value="1"/>
</dbReference>
<dbReference type="Gene3D" id="2.30.29.30">
    <property type="entry name" value="Pleckstrin-homology domain (PH domain)/Phosphotyrosine-binding domain (PTB)"/>
    <property type="match status" value="2"/>
</dbReference>
<dbReference type="Proteomes" id="UP001239994">
    <property type="component" value="Unassembled WGS sequence"/>
</dbReference>
<evidence type="ECO:0000313" key="12">
    <source>
        <dbReference type="Proteomes" id="UP001239994"/>
    </source>
</evidence>
<dbReference type="InterPro" id="IPR035963">
    <property type="entry name" value="FERM_2"/>
</dbReference>
<dbReference type="AlphaFoldDB" id="A0AAD8ZHS4"/>
<gene>
    <name evidence="11" type="ORF">P4O66_007757</name>
</gene>
<dbReference type="InterPro" id="IPR029071">
    <property type="entry name" value="Ubiquitin-like_domsf"/>
</dbReference>
<dbReference type="Pfam" id="PF00784">
    <property type="entry name" value="MyTH4"/>
    <property type="match status" value="1"/>
</dbReference>
<dbReference type="Gene3D" id="1.25.40.530">
    <property type="entry name" value="MyTH4 domain"/>
    <property type="match status" value="1"/>
</dbReference>
<keyword evidence="12" id="KW-1185">Reference proteome</keyword>
<feature type="region of interest" description="Disordered" evidence="7">
    <location>
        <begin position="1"/>
        <end position="84"/>
    </location>
</feature>
<dbReference type="InterPro" id="IPR019749">
    <property type="entry name" value="Band_41_domain"/>
</dbReference>
<accession>A0AAD8ZHS4</accession>
<dbReference type="PROSITE" id="PS50200">
    <property type="entry name" value="RA"/>
    <property type="match status" value="1"/>
</dbReference>
<evidence type="ECO:0000256" key="3">
    <source>
        <dbReference type="ARBA" id="ARBA00022490"/>
    </source>
</evidence>
<dbReference type="GO" id="GO:0005737">
    <property type="term" value="C:cytoplasm"/>
    <property type="evidence" value="ECO:0007669"/>
    <property type="project" value="UniProtKB-SubCell"/>
</dbReference>
<dbReference type="PROSITE" id="PS50057">
    <property type="entry name" value="FERM_3"/>
    <property type="match status" value="1"/>
</dbReference>
<dbReference type="Pfam" id="PF02174">
    <property type="entry name" value="IRS"/>
    <property type="match status" value="1"/>
</dbReference>
<feature type="domain" description="MyTH4" evidence="10">
    <location>
        <begin position="505"/>
        <end position="668"/>
    </location>
</feature>
<evidence type="ECO:0000256" key="4">
    <source>
        <dbReference type="ARBA" id="ARBA00022741"/>
    </source>
</evidence>
<dbReference type="InterPro" id="IPR000299">
    <property type="entry name" value="FERM_domain"/>
</dbReference>
<dbReference type="InterPro" id="IPR011993">
    <property type="entry name" value="PH-like_dom_sf"/>
</dbReference>
<keyword evidence="4" id="KW-0547">Nucleotide-binding</keyword>
<dbReference type="PANTHER" id="PTHR46049">
    <property type="entry name" value="AGAP003327-PA"/>
    <property type="match status" value="1"/>
</dbReference>
<dbReference type="FunFam" id="1.25.40.530:FF:000001">
    <property type="entry name" value="Pleckstrin homology domain-containing family H member 2"/>
    <property type="match status" value="1"/>
</dbReference>
<keyword evidence="3" id="KW-0963">Cytoplasm</keyword>
<proteinExistence type="inferred from homology"/>
<sequence>MAAEQQGTCPGTASLSRSVWEGGMARGGGGRGREGEGEEDKQSQGQTTKGGDRKRCRQGGEGVGQAEGGGPPPPGPPLGPALPASQHLALKPRACRGGRCRSRGRGTRWTLGDERQCRTAQRGYGNGTPSVELLATVALADSAGLRCVSSDLSPRRSRASGRLPTFADNCCTPRRELNAFAGCLLVSVLQTRVQLAGTGIWGERGGRVLRIAQQGRTDVQRTGNFGCPVIHDNGKRRRAWACPERGISGAWARLERGFSGAWARPERGFSGAWARPERGISATTVSVSSDVSTALYGQWSRTRRGLGPSAVESYQEGTRPQCSGVGQLEVTVSQPTRPANGTPSLSGVSEKCRLMAGKSKLEDEPELLVKGWLLRNVQGGWLRQRRFWFTLSSDSLDCYTGPERDSSRLGTLVLTSLCSVLWPDKHTYKQTGYWSLTVYGRKHCYKLFTKHFNEAVHWACAVQKVIDSKAPMETPTQLLIRDIEENKFNPEVVEHIYQHNPILTYTQSPLYAPLLPFPYGSLDVTHMSSKGYISVREEAVRLFQCLQQLESAREPIPLIQGVLQTCLDLRPLRDELYCQVIKQTSVLQTQTQMQAGQTLRYWQLLTCMSCTFLPSSSVLRYLRFHLKRVQSVCVDSEVESYASFITHALEKTRCRECVPSWEEIQGLMARQEMLCTVYYPGSGSCTLGISSHTTANEVVRKIAERLGLQDSCNTFALFEQKSCCERPVAGTTIIADVITRFENHTTPPSLSLSLSAKEPASDSPWRLYFKLYCLLDTDSISADSIEYLFLYEQCHEMVVRGQLPVCEDDLLSLAALRLQALLGDYSPLAPCPPLEQLVPAQALEARALPPPAEPPACPSFAPALLTGALWGPKRREEQDRRLRERVREEASVLTAGVLERWKVLAGYGRADSMAAYLAIARQWSGFGCTLYEVDFYISSTGSFSQRLWLGVAASCVSLYRQGEPEALESLPITQICSYGVSDSNTFRITAGDRDLLFETTKLAEIMQLMNAYFSATQRQLGKEDCITMETTRKLRPSLLELPSHPV</sequence>
<dbReference type="InterPro" id="IPR014352">
    <property type="entry name" value="FERM/acyl-CoA-bd_prot_sf"/>
</dbReference>
<dbReference type="SMART" id="SM00295">
    <property type="entry name" value="B41"/>
    <property type="match status" value="1"/>
</dbReference>
<organism evidence="11 12">
    <name type="scientific">Electrophorus voltai</name>
    <dbReference type="NCBI Taxonomy" id="2609070"/>
    <lineage>
        <taxon>Eukaryota</taxon>
        <taxon>Metazoa</taxon>
        <taxon>Chordata</taxon>
        <taxon>Craniata</taxon>
        <taxon>Vertebrata</taxon>
        <taxon>Euteleostomi</taxon>
        <taxon>Actinopterygii</taxon>
        <taxon>Neopterygii</taxon>
        <taxon>Teleostei</taxon>
        <taxon>Ostariophysi</taxon>
        <taxon>Gymnotiformes</taxon>
        <taxon>Gymnotoidei</taxon>
        <taxon>Gymnotidae</taxon>
        <taxon>Electrophorus</taxon>
    </lineage>
</organism>
<dbReference type="SUPFAM" id="SSF50729">
    <property type="entry name" value="PH domain-like"/>
    <property type="match status" value="2"/>
</dbReference>
<feature type="domain" description="FERM" evidence="8">
    <location>
        <begin position="673"/>
        <end position="1023"/>
    </location>
</feature>
<dbReference type="InterPro" id="IPR002404">
    <property type="entry name" value="IRS_PTB"/>
</dbReference>
<dbReference type="InterPro" id="IPR000159">
    <property type="entry name" value="RA_dom"/>
</dbReference>
<dbReference type="InterPro" id="IPR019748">
    <property type="entry name" value="FERM_central"/>
</dbReference>
<evidence type="ECO:0008006" key="13">
    <source>
        <dbReference type="Google" id="ProtNLM"/>
    </source>
</evidence>
<name>A0AAD8ZHS4_9TELE</name>
<feature type="compositionally biased region" description="Gly residues" evidence="7">
    <location>
        <begin position="59"/>
        <end position="69"/>
    </location>
</feature>
<dbReference type="InterPro" id="IPR038185">
    <property type="entry name" value="MyTH4_dom_sf"/>
</dbReference>
<evidence type="ECO:0000256" key="6">
    <source>
        <dbReference type="ARBA" id="ARBA00023175"/>
    </source>
</evidence>
<feature type="compositionally biased region" description="Pro residues" evidence="7">
    <location>
        <begin position="70"/>
        <end position="80"/>
    </location>
</feature>
<evidence type="ECO:0000259" key="9">
    <source>
        <dbReference type="PROSITE" id="PS50200"/>
    </source>
</evidence>